<reference evidence="1 2" key="1">
    <citation type="submission" date="2019-12" db="EMBL/GenBank/DDBJ databases">
        <title>Maritimibacter sp. nov. sp. isolated from sea sand.</title>
        <authorList>
            <person name="Kim J."/>
            <person name="Jeong S.E."/>
            <person name="Jung H.S."/>
            <person name="Jeon C.O."/>
        </authorList>
    </citation>
    <scope>NUCLEOTIDE SEQUENCE [LARGE SCALE GENOMIC DNA]</scope>
    <source>
        <strain evidence="1 2">DP07</strain>
    </source>
</reference>
<name>A0A845M2S9_9RHOB</name>
<dbReference type="Proteomes" id="UP000467322">
    <property type="component" value="Unassembled WGS sequence"/>
</dbReference>
<accession>A0A845M2S9</accession>
<comment type="caution">
    <text evidence="1">The sequence shown here is derived from an EMBL/GenBank/DDBJ whole genome shotgun (WGS) entry which is preliminary data.</text>
</comment>
<dbReference type="InterPro" id="IPR027417">
    <property type="entry name" value="P-loop_NTPase"/>
</dbReference>
<protein>
    <recommendedName>
        <fullName evidence="3">Protein ImuA</fullName>
    </recommendedName>
</protein>
<dbReference type="RefSeq" id="WP_161349935.1">
    <property type="nucleotide sequence ID" value="NZ_WTUX01000005.1"/>
</dbReference>
<evidence type="ECO:0000313" key="2">
    <source>
        <dbReference type="Proteomes" id="UP000467322"/>
    </source>
</evidence>
<keyword evidence="2" id="KW-1185">Reference proteome</keyword>
<dbReference type="AlphaFoldDB" id="A0A845M2S9"/>
<dbReference type="SUPFAM" id="SSF52540">
    <property type="entry name" value="P-loop containing nucleoside triphosphate hydrolases"/>
    <property type="match status" value="1"/>
</dbReference>
<sequence>MHHTALLDRRPHRARPGQPFLGRLTLAEARVHELCGPARHTLAGIIAGGMTGPVLWVRPGWEGAQLHGPGLARLMDPGRVVFVEAPRPLDLLWTLEEALRSGAVPLVVGDMPGPPALTPMRRLQLACEAGAGQGVRPLGLVLTPEGASPGAESRWHMAPAHGAEEGWHLTRERERQAPPRSWHVGLKDETFALGAGPEAARPH</sequence>
<dbReference type="Gene3D" id="3.40.50.300">
    <property type="entry name" value="P-loop containing nucleotide triphosphate hydrolases"/>
    <property type="match status" value="1"/>
</dbReference>
<evidence type="ECO:0000313" key="1">
    <source>
        <dbReference type="EMBL" id="MZR11813.1"/>
    </source>
</evidence>
<gene>
    <name evidence="1" type="ORF">GQE99_02135</name>
</gene>
<organism evidence="1 2">
    <name type="scientific">Maritimibacter harenae</name>
    <dbReference type="NCBI Taxonomy" id="2606218"/>
    <lineage>
        <taxon>Bacteria</taxon>
        <taxon>Pseudomonadati</taxon>
        <taxon>Pseudomonadota</taxon>
        <taxon>Alphaproteobacteria</taxon>
        <taxon>Rhodobacterales</taxon>
        <taxon>Roseobacteraceae</taxon>
        <taxon>Maritimibacter</taxon>
    </lineage>
</organism>
<evidence type="ECO:0008006" key="3">
    <source>
        <dbReference type="Google" id="ProtNLM"/>
    </source>
</evidence>
<dbReference type="EMBL" id="WTUX01000005">
    <property type="protein sequence ID" value="MZR11813.1"/>
    <property type="molecule type" value="Genomic_DNA"/>
</dbReference>
<proteinExistence type="predicted"/>